<evidence type="ECO:0000256" key="1">
    <source>
        <dbReference type="ARBA" id="ARBA00011073"/>
    </source>
</evidence>
<keyword evidence="8" id="KW-0472">Membrane</keyword>
<feature type="domain" description="Peptidase S8/S53" evidence="9">
    <location>
        <begin position="158"/>
        <end position="610"/>
    </location>
</feature>
<evidence type="ECO:0000256" key="5">
    <source>
        <dbReference type="ARBA" id="ARBA00022825"/>
    </source>
</evidence>
<gene>
    <name evidence="12" type="ORF">LUZ61_019866</name>
</gene>
<name>A0AAD5ZC51_9POAL</name>
<reference evidence="12 13" key="1">
    <citation type="journal article" date="2022" name="Cell">
        <title>Repeat-based holocentromeres influence genome architecture and karyotype evolution.</title>
        <authorList>
            <person name="Hofstatter P.G."/>
            <person name="Thangavel G."/>
            <person name="Lux T."/>
            <person name="Neumann P."/>
            <person name="Vondrak T."/>
            <person name="Novak P."/>
            <person name="Zhang M."/>
            <person name="Costa L."/>
            <person name="Castellani M."/>
            <person name="Scott A."/>
            <person name="Toegelov H."/>
            <person name="Fuchs J."/>
            <person name="Mata-Sucre Y."/>
            <person name="Dias Y."/>
            <person name="Vanzela A.L.L."/>
            <person name="Huettel B."/>
            <person name="Almeida C.C.S."/>
            <person name="Simkova H."/>
            <person name="Souza G."/>
            <person name="Pedrosa-Harand A."/>
            <person name="Macas J."/>
            <person name="Mayer K.F.X."/>
            <person name="Houben A."/>
            <person name="Marques A."/>
        </authorList>
    </citation>
    <scope>NUCLEOTIDE SEQUENCE [LARGE SCALE GENOMIC DNA]</scope>
    <source>
        <strain evidence="12">RhyTen1mFocal</strain>
    </source>
</reference>
<dbReference type="GO" id="GO:0006508">
    <property type="term" value="P:proteolysis"/>
    <property type="evidence" value="ECO:0007669"/>
    <property type="project" value="UniProtKB-KW"/>
</dbReference>
<dbReference type="InterPro" id="IPR045051">
    <property type="entry name" value="SBT"/>
</dbReference>
<dbReference type="EMBL" id="JAMRDG010000002">
    <property type="protein sequence ID" value="KAJ3690702.1"/>
    <property type="molecule type" value="Genomic_DNA"/>
</dbReference>
<dbReference type="InterPro" id="IPR037045">
    <property type="entry name" value="S8pro/Inhibitor_I9_sf"/>
</dbReference>
<dbReference type="FunFam" id="3.40.50.200:FF:000006">
    <property type="entry name" value="Subtilisin-like protease SBT1.5"/>
    <property type="match status" value="1"/>
</dbReference>
<evidence type="ECO:0000256" key="3">
    <source>
        <dbReference type="ARBA" id="ARBA00022729"/>
    </source>
</evidence>
<evidence type="ECO:0000256" key="6">
    <source>
        <dbReference type="PIRSR" id="PIRSR615500-1"/>
    </source>
</evidence>
<dbReference type="InterPro" id="IPR023828">
    <property type="entry name" value="Peptidase_S8_Ser-AS"/>
</dbReference>
<dbReference type="CDD" id="cd02120">
    <property type="entry name" value="PA_subtilisin_like"/>
    <property type="match status" value="1"/>
</dbReference>
<dbReference type="InterPro" id="IPR041469">
    <property type="entry name" value="Subtilisin-like_FN3"/>
</dbReference>
<feature type="active site" description="Charge relay system" evidence="6 7">
    <location>
        <position position="166"/>
    </location>
</feature>
<dbReference type="InterPro" id="IPR034197">
    <property type="entry name" value="Peptidases_S8_3"/>
</dbReference>
<dbReference type="PROSITE" id="PS00138">
    <property type="entry name" value="SUBTILASE_SER"/>
    <property type="match status" value="1"/>
</dbReference>
<dbReference type="PRINTS" id="PR00723">
    <property type="entry name" value="SUBTILISIN"/>
</dbReference>
<dbReference type="Gene3D" id="3.50.30.30">
    <property type="match status" value="1"/>
</dbReference>
<sequence>MLKTSLFYLSRSWEQLPLKSSLTLSLSGVMAMYLLLLAQLVLTFGITHGSNVYIVYMGEKEPGIQPDLVKETHHGVLASVLGSSKEAKRSIIYSYKHGFSGFAAVLSPSQAARLADIPEVVRVLPNRILNLHTTRSWDFMHLSPAVPNGLLSTTKSGQSSIIGILDTGIWPESESFRDDNMGEIPSRWKGKCDEGERFTISNCNRKIIGAKWYIKGYEAENGKLNKSTAIEFLSSRDATGHGTHTASTAAGSPVTNASFLNLASGIARGGASRAHLAVYKVCWATGDCSAADILAAFDDAIHDGVDVISVSLGQSPPLPAYVDDALAVGSFHAAAKEITVVCSGGNSGPFPETIINAAPWVVTVGASTIDRTFLSRIVLGNNLSLVGESLFTGKFQDNFFKIVFAEDIAATDASESDARSCSKGSLNTTLARGNVVLCFQTRTQRMASVASDTVKSSQGVGVIFAESLTKDTAFSFDIPCVQVDFEAGTSILSYIGTTKNPLVKFTSIRTVVGKLMAPEVAYFSSRGPSSLSPFVLKPDVVAPGVNILASWSPVLPLSTTTGPVQFNIESGTSMACPHVSAIVALLKSAHPSWSPAAIKSALVTTAYTKDDYGFDMVAEGAPYKQANPFDYGGGHVDPNTAVDPGLIFDSGLPDYINFLCLMGYNNSAISLMSGHQTDCQNLHKRPQNLNLPSIIIPKLRKRITVARTVTNVGPATSIYKSRIEAPQGVAVSVKPEVLIFNSSVTKLNFNVVFRPRLKVQGRYTFGNLFWEDGIHHVKIPLAVRIVVDDFYVDA</sequence>
<dbReference type="InterPro" id="IPR015500">
    <property type="entry name" value="Peptidase_S8_subtilisin-rel"/>
</dbReference>
<protein>
    <submittedName>
        <fullName evidence="12">Uncharacterized protein</fullName>
    </submittedName>
</protein>
<dbReference type="FunFam" id="3.30.70.80:FF:000002">
    <property type="entry name" value="Subtilisin-like protease SBT5.3"/>
    <property type="match status" value="1"/>
</dbReference>
<accession>A0AAD5ZC51</accession>
<evidence type="ECO:0000259" key="10">
    <source>
        <dbReference type="Pfam" id="PF05922"/>
    </source>
</evidence>
<evidence type="ECO:0000256" key="2">
    <source>
        <dbReference type="ARBA" id="ARBA00022670"/>
    </source>
</evidence>
<dbReference type="Proteomes" id="UP001210211">
    <property type="component" value="Unassembled WGS sequence"/>
</dbReference>
<keyword evidence="13" id="KW-1185">Reference proteome</keyword>
<dbReference type="SUPFAM" id="SSF52743">
    <property type="entry name" value="Subtilisin-like"/>
    <property type="match status" value="1"/>
</dbReference>
<feature type="domain" description="Subtilisin-like protease fibronectin type-III" evidence="11">
    <location>
        <begin position="688"/>
        <end position="783"/>
    </location>
</feature>
<dbReference type="InterPro" id="IPR000209">
    <property type="entry name" value="Peptidase_S8/S53_dom"/>
</dbReference>
<dbReference type="Gene3D" id="2.60.40.2310">
    <property type="match status" value="1"/>
</dbReference>
<dbReference type="FunFam" id="3.50.30.30:FF:000005">
    <property type="entry name" value="subtilisin-like protease SBT1.5"/>
    <property type="match status" value="1"/>
</dbReference>
<dbReference type="InterPro" id="IPR036852">
    <property type="entry name" value="Peptidase_S8/S53_dom_sf"/>
</dbReference>
<dbReference type="PROSITE" id="PS51892">
    <property type="entry name" value="SUBTILASE"/>
    <property type="match status" value="1"/>
</dbReference>
<comment type="caution">
    <text evidence="12">The sequence shown here is derived from an EMBL/GenBank/DDBJ whole genome shotgun (WGS) entry which is preliminary data.</text>
</comment>
<dbReference type="PANTHER" id="PTHR10795">
    <property type="entry name" value="PROPROTEIN CONVERTASE SUBTILISIN/KEXIN"/>
    <property type="match status" value="1"/>
</dbReference>
<dbReference type="Pfam" id="PF17766">
    <property type="entry name" value="fn3_6"/>
    <property type="match status" value="1"/>
</dbReference>
<dbReference type="FunFam" id="2.60.40.2310:FF:000001">
    <property type="entry name" value="Subtilisin-like protease SBT1.5"/>
    <property type="match status" value="1"/>
</dbReference>
<dbReference type="Gene3D" id="3.40.50.200">
    <property type="entry name" value="Peptidase S8/S53 domain"/>
    <property type="match status" value="1"/>
</dbReference>
<keyword evidence="5 7" id="KW-0720">Serine protease</keyword>
<feature type="transmembrane region" description="Helical" evidence="8">
    <location>
        <begin position="21"/>
        <end position="42"/>
    </location>
</feature>
<evidence type="ECO:0000256" key="8">
    <source>
        <dbReference type="SAM" id="Phobius"/>
    </source>
</evidence>
<evidence type="ECO:0000259" key="11">
    <source>
        <dbReference type="Pfam" id="PF17766"/>
    </source>
</evidence>
<dbReference type="Gene3D" id="3.30.70.80">
    <property type="entry name" value="Peptidase S8 propeptide/proteinase inhibitor I9"/>
    <property type="match status" value="1"/>
</dbReference>
<evidence type="ECO:0000259" key="9">
    <source>
        <dbReference type="Pfam" id="PF00082"/>
    </source>
</evidence>
<keyword evidence="8" id="KW-1133">Transmembrane helix</keyword>
<keyword evidence="3" id="KW-0732">Signal</keyword>
<keyword evidence="2 7" id="KW-0645">Protease</keyword>
<proteinExistence type="inferred from homology"/>
<evidence type="ECO:0000313" key="13">
    <source>
        <dbReference type="Proteomes" id="UP001210211"/>
    </source>
</evidence>
<feature type="active site" description="Charge relay system" evidence="6 7">
    <location>
        <position position="241"/>
    </location>
</feature>
<organism evidence="12 13">
    <name type="scientific">Rhynchospora tenuis</name>
    <dbReference type="NCBI Taxonomy" id="198213"/>
    <lineage>
        <taxon>Eukaryota</taxon>
        <taxon>Viridiplantae</taxon>
        <taxon>Streptophyta</taxon>
        <taxon>Embryophyta</taxon>
        <taxon>Tracheophyta</taxon>
        <taxon>Spermatophyta</taxon>
        <taxon>Magnoliopsida</taxon>
        <taxon>Liliopsida</taxon>
        <taxon>Poales</taxon>
        <taxon>Cyperaceae</taxon>
        <taxon>Cyperoideae</taxon>
        <taxon>Rhynchosporeae</taxon>
        <taxon>Rhynchospora</taxon>
    </lineage>
</organism>
<dbReference type="GO" id="GO:0004252">
    <property type="term" value="F:serine-type endopeptidase activity"/>
    <property type="evidence" value="ECO:0007669"/>
    <property type="project" value="UniProtKB-UniRule"/>
</dbReference>
<evidence type="ECO:0000256" key="4">
    <source>
        <dbReference type="ARBA" id="ARBA00022801"/>
    </source>
</evidence>
<keyword evidence="8" id="KW-0812">Transmembrane</keyword>
<dbReference type="CDD" id="cd04852">
    <property type="entry name" value="Peptidases_S8_3"/>
    <property type="match status" value="1"/>
</dbReference>
<comment type="similarity">
    <text evidence="1 7">Belongs to the peptidase S8 family.</text>
</comment>
<dbReference type="Pfam" id="PF05922">
    <property type="entry name" value="Inhibitor_I9"/>
    <property type="match status" value="1"/>
</dbReference>
<dbReference type="Pfam" id="PF00082">
    <property type="entry name" value="Peptidase_S8"/>
    <property type="match status" value="1"/>
</dbReference>
<evidence type="ECO:0000256" key="7">
    <source>
        <dbReference type="PROSITE-ProRule" id="PRU01240"/>
    </source>
</evidence>
<dbReference type="InterPro" id="IPR010259">
    <property type="entry name" value="S8pro/Inhibitor_I9"/>
</dbReference>
<keyword evidence="4 7" id="KW-0378">Hydrolase</keyword>
<feature type="domain" description="Inhibitor I9" evidence="10">
    <location>
        <begin position="52"/>
        <end position="132"/>
    </location>
</feature>
<dbReference type="AlphaFoldDB" id="A0AAD5ZC51"/>
<feature type="active site" description="Charge relay system" evidence="6 7">
    <location>
        <position position="573"/>
    </location>
</feature>
<evidence type="ECO:0000313" key="12">
    <source>
        <dbReference type="EMBL" id="KAJ3690702.1"/>
    </source>
</evidence>